<dbReference type="SUPFAM" id="SSF50090">
    <property type="entry name" value="Electron transport accessory proteins"/>
    <property type="match status" value="1"/>
</dbReference>
<accession>A0A7M3T7A9</accession>
<evidence type="ECO:0000313" key="3">
    <source>
        <dbReference type="Proteomes" id="UP000503336"/>
    </source>
</evidence>
<dbReference type="AlphaFoldDB" id="A0A7M3T7A9"/>
<organism evidence="2 3">
    <name type="scientific">Pikeienuella piscinae</name>
    <dbReference type="NCBI Taxonomy" id="2748098"/>
    <lineage>
        <taxon>Bacteria</taxon>
        <taxon>Pseudomonadati</taxon>
        <taxon>Pseudomonadota</taxon>
        <taxon>Alphaproteobacteria</taxon>
        <taxon>Rhodobacterales</taxon>
        <taxon>Paracoccaceae</taxon>
        <taxon>Pikeienuella</taxon>
    </lineage>
</organism>
<feature type="domain" description="Nitrile hydratase beta subunit" evidence="1">
    <location>
        <begin position="3"/>
        <end position="92"/>
    </location>
</feature>
<gene>
    <name evidence="2" type="ORF">G5B40_13630</name>
</gene>
<dbReference type="Gene3D" id="2.30.30.50">
    <property type="match status" value="1"/>
</dbReference>
<proteinExistence type="predicted"/>
<dbReference type="Pfam" id="PF02211">
    <property type="entry name" value="NHase_beta_C"/>
    <property type="match status" value="1"/>
</dbReference>
<evidence type="ECO:0000259" key="1">
    <source>
        <dbReference type="Pfam" id="PF02211"/>
    </source>
</evidence>
<dbReference type="EMBL" id="CP049056">
    <property type="protein sequence ID" value="QIE57890.1"/>
    <property type="molecule type" value="Genomic_DNA"/>
</dbReference>
<dbReference type="InterPro" id="IPR024690">
    <property type="entry name" value="CN_hydtase_beta_dom_C"/>
</dbReference>
<name>A0A7M3T7A9_9RHOB</name>
<dbReference type="Proteomes" id="UP000503336">
    <property type="component" value="Chromosome"/>
</dbReference>
<dbReference type="InterPro" id="IPR008990">
    <property type="entry name" value="Elect_transpt_acc-like_dom_sf"/>
</dbReference>
<reference evidence="2 3" key="1">
    <citation type="submission" date="2020-02" db="EMBL/GenBank/DDBJ databases">
        <title>complete genome sequence of Rhodobacteraceae bacterium.</title>
        <authorList>
            <person name="Park J."/>
            <person name="Kim Y.-S."/>
            <person name="Kim K.-H."/>
        </authorList>
    </citation>
    <scope>NUCLEOTIDE SEQUENCE [LARGE SCALE GENOMIC DNA]</scope>
    <source>
        <strain evidence="2 3">RR4-56</strain>
    </source>
</reference>
<evidence type="ECO:0000313" key="2">
    <source>
        <dbReference type="EMBL" id="QIE57890.1"/>
    </source>
</evidence>
<keyword evidence="3" id="KW-1185">Reference proteome</keyword>
<sequence>MMPYQVGEAVRLLPLAPPGHVRTPWYLRGKIGVIERDLGETGDPEALAYGRTDAPPRRLYRVRFSMDAIWGAAAERPEDRLDAEIFDNWLEPADAPA</sequence>
<dbReference type="KEGG" id="hdh:G5B40_13630"/>
<protein>
    <submittedName>
        <fullName evidence="2">Nitrile hydratase subunit beta</fullName>
    </submittedName>
</protein>